<keyword evidence="2" id="KW-1185">Reference proteome</keyword>
<reference evidence="1 2" key="1">
    <citation type="journal article" date="2014" name="PLoS Genet.">
        <title>Comparative Genomic Analysis of N2-Fixing and Non-N2-Fixing Paenibacillus spp.: Organization, Evolution and Expression of the Nitrogen Fixation Genes.</title>
        <authorList>
            <person name="Xie J.B."/>
            <person name="Du Z."/>
            <person name="Bai L."/>
            <person name="Tian C."/>
            <person name="Zhang Y."/>
            <person name="Xie J.Y."/>
            <person name="Wang T."/>
            <person name="Liu X."/>
            <person name="Chen X."/>
            <person name="Cheng Q."/>
            <person name="Chen S."/>
            <person name="Li J."/>
        </authorList>
    </citation>
    <scope>NUCLEOTIDE SEQUENCE [LARGE SCALE GENOMIC DNA]</scope>
    <source>
        <strain evidence="1 2">T27</strain>
    </source>
</reference>
<dbReference type="KEGG" id="psab:PSAB_03900"/>
<evidence type="ECO:0000313" key="1">
    <source>
        <dbReference type="EMBL" id="AHV95716.1"/>
    </source>
</evidence>
<name>X4Z7K6_9BACL</name>
<gene>
    <name evidence="1" type="ORF">PSAB_03900</name>
</gene>
<evidence type="ECO:0000313" key="2">
    <source>
        <dbReference type="Proteomes" id="UP000019772"/>
    </source>
</evidence>
<dbReference type="EMBL" id="CP004078">
    <property type="protein sequence ID" value="AHV95716.1"/>
    <property type="molecule type" value="Genomic_DNA"/>
</dbReference>
<protein>
    <submittedName>
        <fullName evidence="1">Uncharacterized protein</fullName>
    </submittedName>
</protein>
<sequence length="66" mass="7906">MALESKQNFDQQLHAFKKEVGRFITLDFDDEQVMKQVLQRLIHKIEVFEGERIKIHYNLSNPYAIN</sequence>
<accession>X4Z7K6</accession>
<organism evidence="1 2">
    <name type="scientific">Paenibacillus sabinae T27</name>
    <dbReference type="NCBI Taxonomy" id="1268072"/>
    <lineage>
        <taxon>Bacteria</taxon>
        <taxon>Bacillati</taxon>
        <taxon>Bacillota</taxon>
        <taxon>Bacilli</taxon>
        <taxon>Bacillales</taxon>
        <taxon>Paenibacillaceae</taxon>
        <taxon>Paenibacillus</taxon>
    </lineage>
</organism>
<dbReference type="AlphaFoldDB" id="X4Z7K6"/>
<proteinExistence type="predicted"/>
<dbReference type="Proteomes" id="UP000019772">
    <property type="component" value="Chromosome"/>
</dbReference>
<dbReference type="HOGENOM" id="CLU_2827141_0_0_9"/>
<dbReference type="PATRIC" id="fig|1268072.3.peg.806"/>